<dbReference type="InterPro" id="IPR036961">
    <property type="entry name" value="Kinesin_motor_dom_sf"/>
</dbReference>
<dbReference type="AlphaFoldDB" id="A0A976QTA3"/>
<evidence type="ECO:0000313" key="13">
    <source>
        <dbReference type="Proteomes" id="UP000244811"/>
    </source>
</evidence>
<accession>A0A976QTA3</accession>
<feature type="region of interest" description="Disordered" evidence="10">
    <location>
        <begin position="401"/>
        <end position="469"/>
    </location>
</feature>
<dbReference type="PROSITE" id="PS00411">
    <property type="entry name" value="KINESIN_MOTOR_1"/>
    <property type="match status" value="1"/>
</dbReference>
<evidence type="ECO:0000256" key="10">
    <source>
        <dbReference type="SAM" id="MobiDB-lite"/>
    </source>
</evidence>
<proteinExistence type="inferred from homology"/>
<evidence type="ECO:0000256" key="8">
    <source>
        <dbReference type="PROSITE-ProRule" id="PRU00283"/>
    </source>
</evidence>
<dbReference type="EMBL" id="CP056071">
    <property type="protein sequence ID" value="UKK01850.2"/>
    <property type="molecule type" value="Genomic_DNA"/>
</dbReference>
<dbReference type="InterPro" id="IPR027417">
    <property type="entry name" value="P-loop_NTPase"/>
</dbReference>
<dbReference type="InterPro" id="IPR001752">
    <property type="entry name" value="Kinesin_motor_dom"/>
</dbReference>
<evidence type="ECO:0000256" key="2">
    <source>
        <dbReference type="ARBA" id="ARBA00022490"/>
    </source>
</evidence>
<dbReference type="GO" id="GO:0007019">
    <property type="term" value="P:microtubule depolymerization"/>
    <property type="evidence" value="ECO:0007669"/>
    <property type="project" value="TreeGrafter"/>
</dbReference>
<dbReference type="CDD" id="cd01367">
    <property type="entry name" value="KISc_KIF2_like"/>
    <property type="match status" value="1"/>
</dbReference>
<dbReference type="InterPro" id="IPR019821">
    <property type="entry name" value="Kinesin_motor_CS"/>
</dbReference>
<feature type="domain" description="Kinesin motor" evidence="11">
    <location>
        <begin position="10"/>
        <end position="374"/>
    </location>
</feature>
<keyword evidence="3 9" id="KW-0493">Microtubule</keyword>
<sequence>MIKKYPERGRIDVIVRKRPLNELEISRGDKDIVVCNNDCGIIREYKYKLDGTSFIEEHEFKVDRFYDERADNEQIYNEYVKPLVECAFLENMTCSCFTYGQTGSGKTYTMIGSRITDPKLIDSDPKVVAGIYEYAANDIYRIIKERGLSSKINVVLSFFEIYSGKLYDLLQNRKPLESLDNGKNEVIIRDLSAKIVNSKDELVELMLSGLNLRKIGQNSQNDRSSRSHALLRIELKNKETGKLHGSLVFIDLAGSERGADSLGIYHTPDKSRSSKQPFERQSTNKSLFGESVVSKASFEGTCINKSLLALKECIRAMESEKHHVPFRDSELTKVLRDIFVRESKNVMIANLSPSNRCFDQTINTMRYASKVKSFKVNTTSGSNGNSNSNCNSNGNGNGNSNANCNGNSNGNRNVNTNANSNGNGNGSVTSSPISISRSTTRTNGNNSSTINGVTNTINKANSLQPTKPSNKYKELLKSTFSCRFGRESKRGNPNSSNVTPELVTSNSMDLDKELVDDAKATFIGDNSNNGIISTSTSISTDNENCTSDCTNNDAVHNSVPVTNSLDANDKGVDYDFKSQLDTVLMQNVNNTMVDLDSILGNLELNEANSELYNHLVSSLPDTLDRNQLNQLDHIEKITEMYQMYNRISILSRCVQSPDAIQHVSNVLRVEFKLLLHLKQLIDSCFS</sequence>
<evidence type="ECO:0000256" key="5">
    <source>
        <dbReference type="ARBA" id="ARBA00022840"/>
    </source>
</evidence>
<evidence type="ECO:0000256" key="1">
    <source>
        <dbReference type="ARBA" id="ARBA00004245"/>
    </source>
</evidence>
<comment type="subcellular location">
    <subcellularLocation>
        <location evidence="1">Cytoplasm</location>
        <location evidence="1">Cytoskeleton</location>
    </subcellularLocation>
</comment>
<dbReference type="GO" id="GO:0005524">
    <property type="term" value="F:ATP binding"/>
    <property type="evidence" value="ECO:0007669"/>
    <property type="project" value="UniProtKB-UniRule"/>
</dbReference>
<reference evidence="12" key="1">
    <citation type="submission" date="2022-07" db="EMBL/GenBank/DDBJ databases">
        <title>Evaluation of T. orientalis genome assembly methods using nanopore sequencing and analysis of variation between genomes.</title>
        <authorList>
            <person name="Yam J."/>
            <person name="Micallef M.L."/>
            <person name="Liu M."/>
            <person name="Djordjevic S.P."/>
            <person name="Bogema D.R."/>
            <person name="Jenkins C."/>
        </authorList>
    </citation>
    <scope>NUCLEOTIDE SEQUENCE</scope>
    <source>
        <strain evidence="12">Goon Nure</strain>
    </source>
</reference>
<keyword evidence="6 8" id="KW-0505">Motor protein</keyword>
<organism evidence="12 13">
    <name type="scientific">Theileria orientalis</name>
    <dbReference type="NCBI Taxonomy" id="68886"/>
    <lineage>
        <taxon>Eukaryota</taxon>
        <taxon>Sar</taxon>
        <taxon>Alveolata</taxon>
        <taxon>Apicomplexa</taxon>
        <taxon>Aconoidasida</taxon>
        <taxon>Piroplasmida</taxon>
        <taxon>Theileriidae</taxon>
        <taxon>Theileria</taxon>
    </lineage>
</organism>
<keyword evidence="7" id="KW-0206">Cytoskeleton</keyword>
<dbReference type="Gene3D" id="3.40.850.10">
    <property type="entry name" value="Kinesin motor domain"/>
    <property type="match status" value="1"/>
</dbReference>
<dbReference type="GO" id="GO:0008017">
    <property type="term" value="F:microtubule binding"/>
    <property type="evidence" value="ECO:0007669"/>
    <property type="project" value="InterPro"/>
</dbReference>
<evidence type="ECO:0000256" key="4">
    <source>
        <dbReference type="ARBA" id="ARBA00022741"/>
    </source>
</evidence>
<dbReference type="PROSITE" id="PS50067">
    <property type="entry name" value="KINESIN_MOTOR_2"/>
    <property type="match status" value="1"/>
</dbReference>
<keyword evidence="4 8" id="KW-0547">Nucleotide-binding</keyword>
<dbReference type="PRINTS" id="PR00380">
    <property type="entry name" value="KINESINHEAVY"/>
</dbReference>
<dbReference type="Proteomes" id="UP000244811">
    <property type="component" value="Chromosome 2"/>
</dbReference>
<evidence type="ECO:0000256" key="3">
    <source>
        <dbReference type="ARBA" id="ARBA00022701"/>
    </source>
</evidence>
<dbReference type="PANTHER" id="PTHR47971:SF8">
    <property type="entry name" value="KINESIN-LIKE PROTEIN"/>
    <property type="match status" value="1"/>
</dbReference>
<evidence type="ECO:0000259" key="11">
    <source>
        <dbReference type="PROSITE" id="PS50067"/>
    </source>
</evidence>
<evidence type="ECO:0000256" key="6">
    <source>
        <dbReference type="ARBA" id="ARBA00023175"/>
    </source>
</evidence>
<name>A0A976QTA3_THEOR</name>
<gene>
    <name evidence="12" type="ORF">MACK_001203</name>
</gene>
<protein>
    <recommendedName>
        <fullName evidence="9">Kinesin-like protein</fullName>
    </recommendedName>
</protein>
<keyword evidence="2" id="KW-0963">Cytoplasm</keyword>
<comment type="similarity">
    <text evidence="8 9">Belongs to the TRAFAC class myosin-kinesin ATPase superfamily. Kinesin family.</text>
</comment>
<dbReference type="GO" id="GO:0007018">
    <property type="term" value="P:microtubule-based movement"/>
    <property type="evidence" value="ECO:0007669"/>
    <property type="project" value="InterPro"/>
</dbReference>
<dbReference type="PANTHER" id="PTHR47971">
    <property type="entry name" value="KINESIN-RELATED PROTEIN 6"/>
    <property type="match status" value="1"/>
</dbReference>
<keyword evidence="5 8" id="KW-0067">ATP-binding</keyword>
<dbReference type="SUPFAM" id="SSF52540">
    <property type="entry name" value="P-loop containing nucleoside triphosphate hydrolases"/>
    <property type="match status" value="1"/>
</dbReference>
<dbReference type="Pfam" id="PF00225">
    <property type="entry name" value="Kinesin"/>
    <property type="match status" value="2"/>
</dbReference>
<feature type="region of interest" description="Disordered" evidence="10">
    <location>
        <begin position="263"/>
        <end position="282"/>
    </location>
</feature>
<dbReference type="GO" id="GO:0003777">
    <property type="term" value="F:microtubule motor activity"/>
    <property type="evidence" value="ECO:0007669"/>
    <property type="project" value="InterPro"/>
</dbReference>
<evidence type="ECO:0000313" key="12">
    <source>
        <dbReference type="EMBL" id="UKK01850.2"/>
    </source>
</evidence>
<feature type="compositionally biased region" description="Polar residues" evidence="10">
    <location>
        <begin position="459"/>
        <end position="469"/>
    </location>
</feature>
<feature type="binding site" evidence="8">
    <location>
        <begin position="100"/>
        <end position="107"/>
    </location>
    <ligand>
        <name>ATP</name>
        <dbReference type="ChEBI" id="CHEBI:30616"/>
    </ligand>
</feature>
<evidence type="ECO:0000256" key="7">
    <source>
        <dbReference type="ARBA" id="ARBA00023212"/>
    </source>
</evidence>
<dbReference type="SMART" id="SM00129">
    <property type="entry name" value="KISc"/>
    <property type="match status" value="1"/>
</dbReference>
<dbReference type="GO" id="GO:0005874">
    <property type="term" value="C:microtubule"/>
    <property type="evidence" value="ECO:0007669"/>
    <property type="project" value="UniProtKB-KW"/>
</dbReference>
<evidence type="ECO:0000256" key="9">
    <source>
        <dbReference type="RuleBase" id="RU000394"/>
    </source>
</evidence>
<feature type="compositionally biased region" description="Low complexity" evidence="10">
    <location>
        <begin position="401"/>
        <end position="458"/>
    </location>
</feature>
<dbReference type="InterPro" id="IPR027640">
    <property type="entry name" value="Kinesin-like_fam"/>
</dbReference>